<dbReference type="PANTHER" id="PTHR43100:SF1">
    <property type="entry name" value="GLUTAMATE SYNTHASE [NADPH] SMALL CHAIN"/>
    <property type="match status" value="1"/>
</dbReference>
<dbReference type="PRINTS" id="PR00419">
    <property type="entry name" value="ADXRDTASE"/>
</dbReference>
<name>A0A2U8QSP2_9FLAO</name>
<sequence>MDGFLKYKRELPEKQKVAERIKHFSEFTLPFDTQKEQEQSARCMDCGVPFCHYKCPLDNSISDFNKAAFEDRWKDAYQILSKTNPFPEFTGRICPAPCEQGCVLGINSDAVTIEEIEKTIIEKAFENNWITIEKPKERNGIKIAIIGSGPAGLAAAYYLNSYGYTVSVYEKDKEPGGLLRYGIPDFKLNKSVIKRRIELLKEVGIQFYTQTEIGKNISSEELEQKYDKIILAIGSQKERQYDIPLDTFTNAYYAMDYLTETNKFISDEISKKKINANGKHVIVIGGGDTGSDCIGTANREGALSVTELDYHEKPPKERSESTPWPMDALQYKDSTSHEEGSQRIFKNYATQFNTDETNTIISITISEVKIGIDQNGNRTKEIISNTSRTLPCDLLLVAIGFTGSVAISGSSVTWHKQRFNSQNYNTSNPKYFTIGDARIGASLVVNAIADGRNLAKYIHTNDFNQ</sequence>
<feature type="domain" description="FAD/NAD(P)-binding" evidence="5">
    <location>
        <begin position="142"/>
        <end position="451"/>
    </location>
</feature>
<dbReference type="GO" id="GO:0016639">
    <property type="term" value="F:oxidoreductase activity, acting on the CH-NH2 group of donors, NAD or NADP as acceptor"/>
    <property type="evidence" value="ECO:0007669"/>
    <property type="project" value="InterPro"/>
</dbReference>
<dbReference type="Gene3D" id="1.10.1060.10">
    <property type="entry name" value="Alpha-helical ferredoxin"/>
    <property type="match status" value="1"/>
</dbReference>
<feature type="domain" description="Dihydroprymidine dehydrogenase" evidence="6">
    <location>
        <begin position="20"/>
        <end position="128"/>
    </location>
</feature>
<evidence type="ECO:0000256" key="2">
    <source>
        <dbReference type="ARBA" id="ARBA00023002"/>
    </source>
</evidence>
<dbReference type="KEGG" id="fse:DI487_04430"/>
<reference evidence="7 8" key="1">
    <citation type="submission" date="2018-05" db="EMBL/GenBank/DDBJ databases">
        <title>Flavobacterium sp. MEBiC07310.</title>
        <authorList>
            <person name="Baek K."/>
        </authorList>
    </citation>
    <scope>NUCLEOTIDE SEQUENCE [LARGE SCALE GENOMIC DNA]</scope>
    <source>
        <strain evidence="7 8">MEBiC07310</strain>
    </source>
</reference>
<evidence type="ECO:0000259" key="5">
    <source>
        <dbReference type="Pfam" id="PF07992"/>
    </source>
</evidence>
<dbReference type="EC" id="1.4.1.13" evidence="7"/>
<dbReference type="SUPFAM" id="SSF46548">
    <property type="entry name" value="alpha-helical ferredoxin"/>
    <property type="match status" value="1"/>
</dbReference>
<dbReference type="Pfam" id="PF14691">
    <property type="entry name" value="Fer4_20"/>
    <property type="match status" value="1"/>
</dbReference>
<proteinExistence type="predicted"/>
<dbReference type="GO" id="GO:0051536">
    <property type="term" value="F:iron-sulfur cluster binding"/>
    <property type="evidence" value="ECO:0007669"/>
    <property type="project" value="InterPro"/>
</dbReference>
<gene>
    <name evidence="7" type="primary">gltD</name>
    <name evidence="7" type="ORF">DI487_04430</name>
</gene>
<dbReference type="EMBL" id="CP029463">
    <property type="protein sequence ID" value="AWM13190.1"/>
    <property type="molecule type" value="Genomic_DNA"/>
</dbReference>
<accession>A0A2U8QSP2</accession>
<evidence type="ECO:0000256" key="1">
    <source>
        <dbReference type="ARBA" id="ARBA00022605"/>
    </source>
</evidence>
<dbReference type="NCBIfam" id="TIGR01317">
    <property type="entry name" value="GOGAT_sm_gam"/>
    <property type="match status" value="1"/>
</dbReference>
<dbReference type="GO" id="GO:0004355">
    <property type="term" value="F:glutamate synthase (NADPH) activity"/>
    <property type="evidence" value="ECO:0007669"/>
    <property type="project" value="UniProtKB-EC"/>
</dbReference>
<dbReference type="RefSeq" id="WP_109568593.1">
    <property type="nucleotide sequence ID" value="NZ_CP029463.1"/>
</dbReference>
<comment type="pathway">
    <text evidence="4">Amino-acid biosynthesis.</text>
</comment>
<dbReference type="Pfam" id="PF07992">
    <property type="entry name" value="Pyr_redox_2"/>
    <property type="match status" value="1"/>
</dbReference>
<keyword evidence="2 7" id="KW-0560">Oxidoreductase</keyword>
<dbReference type="AlphaFoldDB" id="A0A2U8QSP2"/>
<dbReference type="InterPro" id="IPR006005">
    <property type="entry name" value="Glut_synth_ssu1"/>
</dbReference>
<dbReference type="SUPFAM" id="SSF51971">
    <property type="entry name" value="Nucleotide-binding domain"/>
    <property type="match status" value="2"/>
</dbReference>
<dbReference type="PANTHER" id="PTHR43100">
    <property type="entry name" value="GLUTAMATE SYNTHASE [NADPH] SMALL CHAIN"/>
    <property type="match status" value="1"/>
</dbReference>
<keyword evidence="3" id="KW-0314">Glutamate biosynthesis</keyword>
<dbReference type="OrthoDB" id="9803192at2"/>
<organism evidence="7 8">
    <name type="scientific">Flavobacterium sediminis</name>
    <dbReference type="NCBI Taxonomy" id="2201181"/>
    <lineage>
        <taxon>Bacteria</taxon>
        <taxon>Pseudomonadati</taxon>
        <taxon>Bacteroidota</taxon>
        <taxon>Flavobacteriia</taxon>
        <taxon>Flavobacteriales</taxon>
        <taxon>Flavobacteriaceae</taxon>
        <taxon>Flavobacterium</taxon>
    </lineage>
</organism>
<dbReference type="InterPro" id="IPR028261">
    <property type="entry name" value="DPD_II"/>
</dbReference>
<dbReference type="InterPro" id="IPR023753">
    <property type="entry name" value="FAD/NAD-binding_dom"/>
</dbReference>
<keyword evidence="8" id="KW-1185">Reference proteome</keyword>
<protein>
    <submittedName>
        <fullName evidence="7">Glutamate synthase</fullName>
        <ecNumber evidence="7">1.4.1.13</ecNumber>
    </submittedName>
</protein>
<evidence type="ECO:0000259" key="6">
    <source>
        <dbReference type="Pfam" id="PF14691"/>
    </source>
</evidence>
<evidence type="ECO:0000256" key="4">
    <source>
        <dbReference type="ARBA" id="ARBA00029440"/>
    </source>
</evidence>
<dbReference type="InterPro" id="IPR036188">
    <property type="entry name" value="FAD/NAD-bd_sf"/>
</dbReference>
<dbReference type="InterPro" id="IPR009051">
    <property type="entry name" value="Helical_ferredxn"/>
</dbReference>
<dbReference type="Proteomes" id="UP000245429">
    <property type="component" value="Chromosome"/>
</dbReference>
<dbReference type="InterPro" id="IPR051394">
    <property type="entry name" value="Glutamate_Synthase"/>
</dbReference>
<evidence type="ECO:0000313" key="8">
    <source>
        <dbReference type="Proteomes" id="UP000245429"/>
    </source>
</evidence>
<evidence type="ECO:0000256" key="3">
    <source>
        <dbReference type="ARBA" id="ARBA00023164"/>
    </source>
</evidence>
<dbReference type="GO" id="GO:0006537">
    <property type="term" value="P:glutamate biosynthetic process"/>
    <property type="evidence" value="ECO:0007669"/>
    <property type="project" value="UniProtKB-KW"/>
</dbReference>
<keyword evidence="1" id="KW-0028">Amino-acid biosynthesis</keyword>
<dbReference type="Gene3D" id="3.50.50.60">
    <property type="entry name" value="FAD/NAD(P)-binding domain"/>
    <property type="match status" value="2"/>
</dbReference>
<evidence type="ECO:0000313" key="7">
    <source>
        <dbReference type="EMBL" id="AWM13190.1"/>
    </source>
</evidence>